<accession>A0A6J4I4C4</accession>
<sequence length="67" mass="6786">MYEVSGHGESQRGNRSLPTAQGARLTTGHADGPELLEVPVEAAAEHWCSAASDAAGGVSPNAFPDPG</sequence>
<dbReference type="AlphaFoldDB" id="A0A6J4I4C4"/>
<evidence type="ECO:0000256" key="1">
    <source>
        <dbReference type="SAM" id="MobiDB-lite"/>
    </source>
</evidence>
<feature type="region of interest" description="Disordered" evidence="1">
    <location>
        <begin position="1"/>
        <end position="33"/>
    </location>
</feature>
<dbReference type="RefSeq" id="WP_294567367.1">
    <property type="nucleotide sequence ID" value="NZ_CADCTE010000093.1"/>
</dbReference>
<gene>
    <name evidence="2" type="ORF">AVDCRST_MAG83-1524</name>
</gene>
<organism evidence="2">
    <name type="scientific">uncultured Arthrobacter sp</name>
    <dbReference type="NCBI Taxonomy" id="114050"/>
    <lineage>
        <taxon>Bacteria</taxon>
        <taxon>Bacillati</taxon>
        <taxon>Actinomycetota</taxon>
        <taxon>Actinomycetes</taxon>
        <taxon>Micrococcales</taxon>
        <taxon>Micrococcaceae</taxon>
        <taxon>Arthrobacter</taxon>
        <taxon>environmental samples</taxon>
    </lineage>
</organism>
<reference evidence="2" key="1">
    <citation type="submission" date="2020-02" db="EMBL/GenBank/DDBJ databases">
        <authorList>
            <person name="Meier V. D."/>
        </authorList>
    </citation>
    <scope>NUCLEOTIDE SEQUENCE</scope>
    <source>
        <strain evidence="2">AVDCRST_MAG83</strain>
    </source>
</reference>
<proteinExistence type="predicted"/>
<evidence type="ECO:0000313" key="2">
    <source>
        <dbReference type="EMBL" id="CAA9239970.1"/>
    </source>
</evidence>
<dbReference type="EMBL" id="CADCTE010000093">
    <property type="protein sequence ID" value="CAA9239970.1"/>
    <property type="molecule type" value="Genomic_DNA"/>
</dbReference>
<name>A0A6J4I4C4_9MICC</name>
<protein>
    <submittedName>
        <fullName evidence="2">Uncharacterized protein</fullName>
    </submittedName>
</protein>